<sequence length="87" mass="10147">MRRLLRPFSFGLFVLSVPISYVAFVFSLIVLLMLVERTFFDLSDGIFYFSILYGLGCYLWIPGTWLLLSIGGRFLQKRRAERSKTAR</sequence>
<feature type="transmembrane region" description="Helical" evidence="1">
    <location>
        <begin position="46"/>
        <end position="68"/>
    </location>
</feature>
<name>A0A495K5R6_WILMA</name>
<dbReference type="AlphaFoldDB" id="A0A495K5R6"/>
<dbReference type="Proteomes" id="UP000274762">
    <property type="component" value="Unassembled WGS sequence"/>
</dbReference>
<keyword evidence="1" id="KW-1133">Transmembrane helix</keyword>
<organism evidence="2 3">
    <name type="scientific">Williamsia marianensis</name>
    <dbReference type="NCBI Taxonomy" id="85044"/>
    <lineage>
        <taxon>Bacteria</taxon>
        <taxon>Bacillati</taxon>
        <taxon>Actinomycetota</taxon>
        <taxon>Actinomycetes</taxon>
        <taxon>Mycobacteriales</taxon>
        <taxon>Nocardiaceae</taxon>
        <taxon>Williamsia</taxon>
    </lineage>
</organism>
<keyword evidence="1" id="KW-0812">Transmembrane</keyword>
<reference evidence="2 3" key="1">
    <citation type="submission" date="2018-10" db="EMBL/GenBank/DDBJ databases">
        <title>Sequencing the genomes of 1000 actinobacteria strains.</title>
        <authorList>
            <person name="Klenk H.-P."/>
        </authorList>
    </citation>
    <scope>NUCLEOTIDE SEQUENCE [LARGE SCALE GENOMIC DNA]</scope>
    <source>
        <strain evidence="2 3">DSM 44343</strain>
    </source>
</reference>
<dbReference type="EMBL" id="RBKV01000001">
    <property type="protein sequence ID" value="RKR96637.1"/>
    <property type="molecule type" value="Genomic_DNA"/>
</dbReference>
<accession>A0A495K5R6</accession>
<evidence type="ECO:0000256" key="1">
    <source>
        <dbReference type="SAM" id="Phobius"/>
    </source>
</evidence>
<feature type="transmembrane region" description="Helical" evidence="1">
    <location>
        <begin position="12"/>
        <end position="34"/>
    </location>
</feature>
<evidence type="ECO:0000313" key="2">
    <source>
        <dbReference type="EMBL" id="RKR96637.1"/>
    </source>
</evidence>
<protein>
    <submittedName>
        <fullName evidence="2">Uncharacterized protein</fullName>
    </submittedName>
</protein>
<gene>
    <name evidence="2" type="ORF">DFJ75_3490</name>
</gene>
<comment type="caution">
    <text evidence="2">The sequence shown here is derived from an EMBL/GenBank/DDBJ whole genome shotgun (WGS) entry which is preliminary data.</text>
</comment>
<proteinExistence type="predicted"/>
<keyword evidence="1" id="KW-0472">Membrane</keyword>
<evidence type="ECO:0000313" key="3">
    <source>
        <dbReference type="Proteomes" id="UP000274762"/>
    </source>
</evidence>